<dbReference type="EMBL" id="CM041548">
    <property type="protein sequence ID" value="KAI3358324.1"/>
    <property type="molecule type" value="Genomic_DNA"/>
</dbReference>
<protein>
    <submittedName>
        <fullName evidence="1">Uncharacterized protein</fullName>
    </submittedName>
</protein>
<sequence>MNFTDTRDQITPLPLIHRAPKARTFGSDDSISFQCPPALSAHASCLLNLYGLFYPPIHGGHTIAIERERGTGKALKPHFTSEKKQSCLAPRLCRQTLAASLGLLDTRRGRAACRGSQASFYYFLPVEQEISVTTAGECVPMPEQGLHQLTLSSPERQQRERTRRKALGNLGWLFKEDWPAEGAAFGDVEPGQGGQMCETISPNHAPPPHEVPGGP</sequence>
<name>A0ACB8VRZ1_9TELE</name>
<comment type="caution">
    <text evidence="1">The sequence shown here is derived from an EMBL/GenBank/DDBJ whole genome shotgun (WGS) entry which is preliminary data.</text>
</comment>
<evidence type="ECO:0000313" key="1">
    <source>
        <dbReference type="EMBL" id="KAI3358324.1"/>
    </source>
</evidence>
<organism evidence="1 2">
    <name type="scientific">Scortum barcoo</name>
    <name type="common">barcoo grunter</name>
    <dbReference type="NCBI Taxonomy" id="214431"/>
    <lineage>
        <taxon>Eukaryota</taxon>
        <taxon>Metazoa</taxon>
        <taxon>Chordata</taxon>
        <taxon>Craniata</taxon>
        <taxon>Vertebrata</taxon>
        <taxon>Euteleostomi</taxon>
        <taxon>Actinopterygii</taxon>
        <taxon>Neopterygii</taxon>
        <taxon>Teleostei</taxon>
        <taxon>Neoteleostei</taxon>
        <taxon>Acanthomorphata</taxon>
        <taxon>Eupercaria</taxon>
        <taxon>Centrarchiformes</taxon>
        <taxon>Terapontoidei</taxon>
        <taxon>Terapontidae</taxon>
        <taxon>Scortum</taxon>
    </lineage>
</organism>
<reference evidence="1" key="1">
    <citation type="submission" date="2022-04" db="EMBL/GenBank/DDBJ databases">
        <title>Jade perch genome.</title>
        <authorList>
            <person name="Chao B."/>
        </authorList>
    </citation>
    <scope>NUCLEOTIDE SEQUENCE</scope>
    <source>
        <strain evidence="1">CB-2022</strain>
    </source>
</reference>
<keyword evidence="2" id="KW-1185">Reference proteome</keyword>
<gene>
    <name evidence="1" type="ORF">L3Q82_014765</name>
</gene>
<dbReference type="Proteomes" id="UP000831701">
    <property type="component" value="Chromosome 18"/>
</dbReference>
<accession>A0ACB8VRZ1</accession>
<proteinExistence type="predicted"/>
<evidence type="ECO:0000313" key="2">
    <source>
        <dbReference type="Proteomes" id="UP000831701"/>
    </source>
</evidence>